<dbReference type="EMBL" id="JH598070">
    <property type="status" value="NOT_ANNOTATED_CDS"/>
    <property type="molecule type" value="Genomic_DNA"/>
</dbReference>
<keyword evidence="1" id="KW-0732">Signal</keyword>
<dbReference type="EnsemblProtists" id="HpaT803332">
    <property type="protein sequence ID" value="HpaP803332"/>
    <property type="gene ID" value="HpaG803332"/>
</dbReference>
<evidence type="ECO:0008006" key="4">
    <source>
        <dbReference type="Google" id="ProtNLM"/>
    </source>
</evidence>
<feature type="signal peptide" evidence="1">
    <location>
        <begin position="1"/>
        <end position="26"/>
    </location>
</feature>
<accession>M4BAM2</accession>
<protein>
    <recommendedName>
        <fullName evidence="4">RxLR effector candidate protein</fullName>
    </recommendedName>
</protein>
<reference evidence="2" key="2">
    <citation type="submission" date="2015-06" db="UniProtKB">
        <authorList>
            <consortium name="EnsemblProtists"/>
        </authorList>
    </citation>
    <scope>IDENTIFICATION</scope>
    <source>
        <strain evidence="2">Emoy2</strain>
    </source>
</reference>
<evidence type="ECO:0000256" key="1">
    <source>
        <dbReference type="SAM" id="SignalP"/>
    </source>
</evidence>
<dbReference type="InParanoid" id="M4BAM2"/>
<proteinExistence type="predicted"/>
<name>M4BAM2_HYAAE</name>
<dbReference type="Proteomes" id="UP000011713">
    <property type="component" value="Unassembled WGS sequence"/>
</dbReference>
<evidence type="ECO:0000313" key="2">
    <source>
        <dbReference type="EnsemblProtists" id="HpaP803332"/>
    </source>
</evidence>
<dbReference type="AlphaFoldDB" id="M4BAM2"/>
<evidence type="ECO:0000313" key="3">
    <source>
        <dbReference type="Proteomes" id="UP000011713"/>
    </source>
</evidence>
<sequence length="252" mass="28406">MIAPGKLILTAAFALFLLDDADFVTATATLRLRSTLDDRTAEGARSLRASERAVDKNLKLEEERMNVSALLPAVGLRNQHAPDELTAEMAVIAQLSGKSTKADNIKWLANHAKLNRKKKESRYAEWYYARLTHDQLKAAYTASGMDPKIHSGVEEMLEEYLKYSSVSLLKAAGWNQEKMSIKAWLDGVEKRGGKKEYHEWMLTHRFSYDRLRQALQSAGCDVKKERVALTVLENYNSYLIDLSPTLKKGSVL</sequence>
<reference evidence="3" key="1">
    <citation type="journal article" date="2010" name="Science">
        <title>Signatures of adaptation to obligate biotrophy in the Hyaloperonospora arabidopsidis genome.</title>
        <authorList>
            <person name="Baxter L."/>
            <person name="Tripathy S."/>
            <person name="Ishaque N."/>
            <person name="Boot N."/>
            <person name="Cabral A."/>
            <person name="Kemen E."/>
            <person name="Thines M."/>
            <person name="Ah-Fong A."/>
            <person name="Anderson R."/>
            <person name="Badejoko W."/>
            <person name="Bittner-Eddy P."/>
            <person name="Boore J.L."/>
            <person name="Chibucos M.C."/>
            <person name="Coates M."/>
            <person name="Dehal P."/>
            <person name="Delehaunty K."/>
            <person name="Dong S."/>
            <person name="Downton P."/>
            <person name="Dumas B."/>
            <person name="Fabro G."/>
            <person name="Fronick C."/>
            <person name="Fuerstenberg S.I."/>
            <person name="Fulton L."/>
            <person name="Gaulin E."/>
            <person name="Govers F."/>
            <person name="Hughes L."/>
            <person name="Humphray S."/>
            <person name="Jiang R.H."/>
            <person name="Judelson H."/>
            <person name="Kamoun S."/>
            <person name="Kyung K."/>
            <person name="Meijer H."/>
            <person name="Minx P."/>
            <person name="Morris P."/>
            <person name="Nelson J."/>
            <person name="Phuntumart V."/>
            <person name="Qutob D."/>
            <person name="Rehmany A."/>
            <person name="Rougon-Cardoso A."/>
            <person name="Ryden P."/>
            <person name="Torto-Alalibo T."/>
            <person name="Studholme D."/>
            <person name="Wang Y."/>
            <person name="Win J."/>
            <person name="Wood J."/>
            <person name="Clifton S.W."/>
            <person name="Rogers J."/>
            <person name="Van den Ackerveken G."/>
            <person name="Jones J.D."/>
            <person name="McDowell J.M."/>
            <person name="Beynon J."/>
            <person name="Tyler B.M."/>
        </authorList>
    </citation>
    <scope>NUCLEOTIDE SEQUENCE [LARGE SCALE GENOMIC DNA]</scope>
    <source>
        <strain evidence="3">Emoy2</strain>
    </source>
</reference>
<organism evidence="2 3">
    <name type="scientific">Hyaloperonospora arabidopsidis (strain Emoy2)</name>
    <name type="common">Downy mildew agent</name>
    <name type="synonym">Peronospora arabidopsidis</name>
    <dbReference type="NCBI Taxonomy" id="559515"/>
    <lineage>
        <taxon>Eukaryota</taxon>
        <taxon>Sar</taxon>
        <taxon>Stramenopiles</taxon>
        <taxon>Oomycota</taxon>
        <taxon>Peronosporomycetes</taxon>
        <taxon>Peronosporales</taxon>
        <taxon>Peronosporaceae</taxon>
        <taxon>Hyaloperonospora</taxon>
    </lineage>
</organism>
<feature type="chain" id="PRO_5004048993" description="RxLR effector candidate protein" evidence="1">
    <location>
        <begin position="27"/>
        <end position="252"/>
    </location>
</feature>
<dbReference type="VEuPathDB" id="FungiDB:HpaG803332"/>
<keyword evidence="3" id="KW-1185">Reference proteome</keyword>
<dbReference type="HOGENOM" id="CLU_1167781_0_0_1"/>